<feature type="transmembrane region" description="Helical" evidence="1">
    <location>
        <begin position="146"/>
        <end position="163"/>
    </location>
</feature>
<reference evidence="2 3" key="1">
    <citation type="submission" date="2019-02" db="EMBL/GenBank/DDBJ databases">
        <authorList>
            <person name="Li Y."/>
        </authorList>
    </citation>
    <scope>NUCLEOTIDE SEQUENCE [LARGE SCALE GENOMIC DNA]</scope>
    <source>
        <strain evidence="2 3">3-7</strain>
    </source>
</reference>
<evidence type="ECO:0000313" key="3">
    <source>
        <dbReference type="Proteomes" id="UP000292085"/>
    </source>
</evidence>
<comment type="caution">
    <text evidence="2">The sequence shown here is derived from an EMBL/GenBank/DDBJ whole genome shotgun (WGS) entry which is preliminary data.</text>
</comment>
<dbReference type="EMBL" id="SGIS01000008">
    <property type="protein sequence ID" value="RZF65095.1"/>
    <property type="molecule type" value="Genomic_DNA"/>
</dbReference>
<sequence>MTSAGTPDDYRRFGLAFTGTRPVLTLGDPGIDQAWMQRYRLGKIVAIVWYIAFPILLAAGLISARGPFGWLETWQLRTFGSNSVILLAIPFTPIAFLPLVVARMSRIDRGAPFRLGMRQAFDTTWGPRVSTGIDALPRRLRLTKQIAGAVATIGAVALAGFVAKGVHDSSAPHAPLAEMSHAVLTDPATSLPDAIRVTKVTAERSPEWAHDYRVRQDVHRDVYFALRPAGEASARAVSLLEVDHTSPHYGEAIWNMIDPPGAREGVPQRLDDWTAEQLRRAGFRLAPHVVLLERRQLDGRNPNPDPIDDLLYCILAATAAFSGLMAMWVAHRATHTQSQA</sequence>
<accession>A0A4Q6XY44</accession>
<keyword evidence="1" id="KW-1133">Transmembrane helix</keyword>
<protein>
    <submittedName>
        <fullName evidence="2">Uncharacterized protein</fullName>
    </submittedName>
</protein>
<feature type="transmembrane region" description="Helical" evidence="1">
    <location>
        <begin position="309"/>
        <end position="330"/>
    </location>
</feature>
<feature type="transmembrane region" description="Helical" evidence="1">
    <location>
        <begin position="84"/>
        <end position="102"/>
    </location>
</feature>
<evidence type="ECO:0000256" key="1">
    <source>
        <dbReference type="SAM" id="Phobius"/>
    </source>
</evidence>
<name>A0A4Q6XY44_9SPHN</name>
<feature type="transmembrane region" description="Helical" evidence="1">
    <location>
        <begin position="44"/>
        <end position="64"/>
    </location>
</feature>
<organism evidence="2 3">
    <name type="scientific">Sphingomonas populi</name>
    <dbReference type="NCBI Taxonomy" id="2484750"/>
    <lineage>
        <taxon>Bacteria</taxon>
        <taxon>Pseudomonadati</taxon>
        <taxon>Pseudomonadota</taxon>
        <taxon>Alphaproteobacteria</taxon>
        <taxon>Sphingomonadales</taxon>
        <taxon>Sphingomonadaceae</taxon>
        <taxon>Sphingomonas</taxon>
    </lineage>
</organism>
<proteinExistence type="predicted"/>
<gene>
    <name evidence="2" type="ORF">EWE75_06865</name>
</gene>
<keyword evidence="1" id="KW-0812">Transmembrane</keyword>
<keyword evidence="3" id="KW-1185">Reference proteome</keyword>
<keyword evidence="1" id="KW-0472">Membrane</keyword>
<dbReference type="Proteomes" id="UP000292085">
    <property type="component" value="Unassembled WGS sequence"/>
</dbReference>
<dbReference type="AlphaFoldDB" id="A0A4Q6XY44"/>
<dbReference type="RefSeq" id="WP_130155928.1">
    <property type="nucleotide sequence ID" value="NZ_SGIS01000008.1"/>
</dbReference>
<dbReference type="OrthoDB" id="10008123at2"/>
<evidence type="ECO:0000313" key="2">
    <source>
        <dbReference type="EMBL" id="RZF65095.1"/>
    </source>
</evidence>